<name>O67063_AQUAE</name>
<dbReference type="eggNOG" id="COG2461">
    <property type="taxonomic scope" value="Bacteria"/>
</dbReference>
<evidence type="ECO:0000313" key="3">
    <source>
        <dbReference type="Proteomes" id="UP000000798"/>
    </source>
</evidence>
<dbReference type="PANTHER" id="PTHR39966">
    <property type="entry name" value="BLL2471 PROTEIN-RELATED"/>
    <property type="match status" value="1"/>
</dbReference>
<dbReference type="HOGENOM" id="CLU_127112_0_0_0"/>
<dbReference type="Pfam" id="PF01814">
    <property type="entry name" value="Hemerythrin"/>
    <property type="match status" value="1"/>
</dbReference>
<dbReference type="PIR" id="D70379">
    <property type="entry name" value="D70379"/>
</dbReference>
<dbReference type="Gene3D" id="1.20.120.520">
    <property type="entry name" value="nmb1532 protein domain like"/>
    <property type="match status" value="1"/>
</dbReference>
<protein>
    <recommendedName>
        <fullName evidence="1">Hemerythrin-like domain-containing protein</fullName>
    </recommendedName>
</protein>
<keyword evidence="3" id="KW-1185">Reference proteome</keyword>
<organism evidence="2 3">
    <name type="scientific">Aquifex aeolicus (strain VF5)</name>
    <dbReference type="NCBI Taxonomy" id="224324"/>
    <lineage>
        <taxon>Bacteria</taxon>
        <taxon>Pseudomonadati</taxon>
        <taxon>Aquificota</taxon>
        <taxon>Aquificia</taxon>
        <taxon>Aquificales</taxon>
        <taxon>Aquificaceae</taxon>
        <taxon>Aquifex</taxon>
    </lineage>
</organism>
<dbReference type="EMBL" id="AE000657">
    <property type="protein sequence ID" value="AAC07023.1"/>
    <property type="molecule type" value="Genomic_DNA"/>
</dbReference>
<dbReference type="Proteomes" id="UP000000798">
    <property type="component" value="Chromosome"/>
</dbReference>
<feature type="domain" description="Hemerythrin-like" evidence="1">
    <location>
        <begin position="12"/>
        <end position="133"/>
    </location>
</feature>
<dbReference type="KEGG" id="aae:aq_918"/>
<dbReference type="PANTHER" id="PTHR39966:SF3">
    <property type="entry name" value="DUF438 DOMAIN-CONTAINING PROTEIN"/>
    <property type="match status" value="1"/>
</dbReference>
<dbReference type="OrthoDB" id="9792554at2"/>
<reference evidence="2 3" key="1">
    <citation type="journal article" date="1998" name="Nature">
        <title>The complete genome of the hyperthermophilic bacterium Aquifex aeolicus.</title>
        <authorList>
            <person name="Deckert G."/>
            <person name="Warren P.V."/>
            <person name="Gaasterland T."/>
            <person name="Young W.G."/>
            <person name="Lenox A.L."/>
            <person name="Graham D.E."/>
            <person name="Overbeek R."/>
            <person name="Snead M.A."/>
            <person name="Keller M."/>
            <person name="Aujay M."/>
            <person name="Huber R."/>
            <person name="Feldman R.A."/>
            <person name="Short J.M."/>
            <person name="Olson G.J."/>
            <person name="Swanson R.V."/>
        </authorList>
    </citation>
    <scope>NUCLEOTIDE SEQUENCE [LARGE SCALE GENOMIC DNA]</scope>
    <source>
        <strain evidence="2 3">VF5</strain>
    </source>
</reference>
<dbReference type="STRING" id="224324.aq_918"/>
<sequence>MNTYSRRCKMSITQYLTEEHRKCDQIYAEVEKAVNEGNWEKAKELFKEFKEKTLLHFKKEEEVLFPEFEQRTGIVMGPTQVMRMEHDQARELLERMEKALEEKNKDEFLSLGESLMILIQQHNMKEEQILYPMSDQNLNAEKMVSKMAELGEV</sequence>
<dbReference type="InterPro" id="IPR012312">
    <property type="entry name" value="Hemerythrin-like"/>
</dbReference>
<evidence type="ECO:0000313" key="2">
    <source>
        <dbReference type="EMBL" id="AAC07023.1"/>
    </source>
</evidence>
<dbReference type="EnsemblBacteria" id="AAC07023">
    <property type="protein sequence ID" value="AAC07023"/>
    <property type="gene ID" value="aq_918"/>
</dbReference>
<dbReference type="PATRIC" id="fig|224324.8.peg.718"/>
<accession>O67063</accession>
<gene>
    <name evidence="2" type="ordered locus">aq_918</name>
</gene>
<evidence type="ECO:0000259" key="1">
    <source>
        <dbReference type="Pfam" id="PF01814"/>
    </source>
</evidence>
<dbReference type="InParanoid" id="O67063"/>
<proteinExistence type="predicted"/>
<dbReference type="AlphaFoldDB" id="O67063"/>